<gene>
    <name evidence="1" type="ORF">TR86999</name>
</gene>
<dbReference type="EMBL" id="GEEE01001524">
    <property type="protein sequence ID" value="JAP61701.1"/>
    <property type="molecule type" value="Transcribed_RNA"/>
</dbReference>
<evidence type="ECO:0000313" key="1">
    <source>
        <dbReference type="EMBL" id="JAP61701.1"/>
    </source>
</evidence>
<organism evidence="1">
    <name type="scientific">Schistocephalus solidus</name>
    <name type="common">Tapeworm</name>
    <dbReference type="NCBI Taxonomy" id="70667"/>
    <lineage>
        <taxon>Eukaryota</taxon>
        <taxon>Metazoa</taxon>
        <taxon>Spiralia</taxon>
        <taxon>Lophotrochozoa</taxon>
        <taxon>Platyhelminthes</taxon>
        <taxon>Cestoda</taxon>
        <taxon>Eucestoda</taxon>
        <taxon>Diphyllobothriidea</taxon>
        <taxon>Diphyllobothriidae</taxon>
        <taxon>Schistocephalus</taxon>
    </lineage>
</organism>
<protein>
    <submittedName>
        <fullName evidence="1">Uncharacterized protein</fullName>
    </submittedName>
</protein>
<reference evidence="1" key="1">
    <citation type="submission" date="2016-01" db="EMBL/GenBank/DDBJ databases">
        <title>Reference transcriptome for the parasite Schistocephalus solidus: insights into the molecular evolution of parasitism.</title>
        <authorList>
            <person name="Hebert F.O."/>
            <person name="Grambauer S."/>
            <person name="Barber I."/>
            <person name="Landry C.R."/>
            <person name="Aubin-Horth N."/>
        </authorList>
    </citation>
    <scope>NUCLEOTIDE SEQUENCE</scope>
</reference>
<proteinExistence type="predicted"/>
<sequence length="166" mass="19065">MRHLHCHQNPCVVYSSGTFSNTLSMLGCERKKYEIYLCVFDKRCLITTIQVKYTDFVFNETVRTRCDNNARVSRAFKERQLRWFGHGCVVHLMNFEAISRLLHPAGVGTAHRHLAKIRRCVMQPKGRLPPAETSAVVHKTGRNLQTHLHEHKLAARPKLTCCSGHT</sequence>
<name>A0A0V0J7R5_SCHSO</name>
<dbReference type="AlphaFoldDB" id="A0A0V0J7R5"/>
<dbReference type="PROSITE" id="PS51257">
    <property type="entry name" value="PROKAR_LIPOPROTEIN"/>
    <property type="match status" value="1"/>
</dbReference>
<accession>A0A0V0J7R5</accession>